<evidence type="ECO:0000259" key="7">
    <source>
        <dbReference type="PROSITE" id="PS50600"/>
    </source>
</evidence>
<dbReference type="GO" id="GO:0016926">
    <property type="term" value="P:protein desumoylation"/>
    <property type="evidence" value="ECO:0007669"/>
    <property type="project" value="TreeGrafter"/>
</dbReference>
<organism evidence="8 9">
    <name type="scientific">Hirsutella rhossiliensis</name>
    <dbReference type="NCBI Taxonomy" id="111463"/>
    <lineage>
        <taxon>Eukaryota</taxon>
        <taxon>Fungi</taxon>
        <taxon>Dikarya</taxon>
        <taxon>Ascomycota</taxon>
        <taxon>Pezizomycotina</taxon>
        <taxon>Sordariomycetes</taxon>
        <taxon>Hypocreomycetidae</taxon>
        <taxon>Hypocreales</taxon>
        <taxon>Ophiocordycipitaceae</taxon>
        <taxon>Hirsutella</taxon>
    </lineage>
</organism>
<dbReference type="Gene3D" id="3.40.395.10">
    <property type="entry name" value="Adenoviral Proteinase, Chain A"/>
    <property type="match status" value="1"/>
</dbReference>
<keyword evidence="2" id="KW-0597">Phosphoprotein</keyword>
<feature type="compositionally biased region" description="Polar residues" evidence="6">
    <location>
        <begin position="750"/>
        <end position="764"/>
    </location>
</feature>
<accession>A0A9P8N1Z5</accession>
<evidence type="ECO:0000313" key="8">
    <source>
        <dbReference type="EMBL" id="KAH0965137.1"/>
    </source>
</evidence>
<dbReference type="PANTHER" id="PTHR46896">
    <property type="entry name" value="SENTRIN-SPECIFIC PROTEASE"/>
    <property type="match status" value="1"/>
</dbReference>
<evidence type="ECO:0000256" key="1">
    <source>
        <dbReference type="ARBA" id="ARBA00005234"/>
    </source>
</evidence>
<feature type="region of interest" description="Disordered" evidence="6">
    <location>
        <begin position="1"/>
        <end position="42"/>
    </location>
</feature>
<name>A0A9P8N1Z5_9HYPO</name>
<evidence type="ECO:0000256" key="6">
    <source>
        <dbReference type="SAM" id="MobiDB-lite"/>
    </source>
</evidence>
<feature type="compositionally biased region" description="Polar residues" evidence="6">
    <location>
        <begin position="418"/>
        <end position="429"/>
    </location>
</feature>
<evidence type="ECO:0000256" key="3">
    <source>
        <dbReference type="ARBA" id="ARBA00022670"/>
    </source>
</evidence>
<evidence type="ECO:0000256" key="2">
    <source>
        <dbReference type="ARBA" id="ARBA00022553"/>
    </source>
</evidence>
<dbReference type="RefSeq" id="XP_044722650.1">
    <property type="nucleotide sequence ID" value="XM_044861624.1"/>
</dbReference>
<dbReference type="GeneID" id="68352282"/>
<dbReference type="InterPro" id="IPR003653">
    <property type="entry name" value="Peptidase_C48_C"/>
</dbReference>
<evidence type="ECO:0000256" key="4">
    <source>
        <dbReference type="ARBA" id="ARBA00022786"/>
    </source>
</evidence>
<dbReference type="Pfam" id="PF02902">
    <property type="entry name" value="Peptidase_C48"/>
    <property type="match status" value="1"/>
</dbReference>
<protein>
    <submittedName>
        <fullName evidence="8">Sentrin-specific protease</fullName>
    </submittedName>
</protein>
<keyword evidence="4" id="KW-0833">Ubl conjugation pathway</keyword>
<feature type="compositionally biased region" description="Basic and acidic residues" evidence="6">
    <location>
        <begin position="726"/>
        <end position="735"/>
    </location>
</feature>
<comment type="similarity">
    <text evidence="1">Belongs to the peptidase C48 family.</text>
</comment>
<comment type="caution">
    <text evidence="8">The sequence shown here is derived from an EMBL/GenBank/DDBJ whole genome shotgun (WGS) entry which is preliminary data.</text>
</comment>
<dbReference type="Pfam" id="PF25424">
    <property type="entry name" value="PH_35"/>
    <property type="match status" value="1"/>
</dbReference>
<gene>
    <name evidence="8" type="ORF">HRG_03153</name>
</gene>
<keyword evidence="9" id="KW-1185">Reference proteome</keyword>
<proteinExistence type="inferred from homology"/>
<feature type="compositionally biased region" description="Basic and acidic residues" evidence="6">
    <location>
        <begin position="364"/>
        <end position="377"/>
    </location>
</feature>
<dbReference type="PROSITE" id="PS50600">
    <property type="entry name" value="ULP_PROTEASE"/>
    <property type="match status" value="1"/>
</dbReference>
<feature type="region of interest" description="Disordered" evidence="6">
    <location>
        <begin position="98"/>
        <end position="172"/>
    </location>
</feature>
<dbReference type="GO" id="GO:0005634">
    <property type="term" value="C:nucleus"/>
    <property type="evidence" value="ECO:0007669"/>
    <property type="project" value="TreeGrafter"/>
</dbReference>
<dbReference type="InterPro" id="IPR051947">
    <property type="entry name" value="Sentrin-specific_protease"/>
</dbReference>
<dbReference type="GO" id="GO:0070139">
    <property type="term" value="F:SUMO-specific endopeptidase activity"/>
    <property type="evidence" value="ECO:0007669"/>
    <property type="project" value="TreeGrafter"/>
</dbReference>
<dbReference type="GO" id="GO:0006508">
    <property type="term" value="P:proteolysis"/>
    <property type="evidence" value="ECO:0007669"/>
    <property type="project" value="UniProtKB-KW"/>
</dbReference>
<dbReference type="AlphaFoldDB" id="A0A9P8N1Z5"/>
<dbReference type="GO" id="GO:0005737">
    <property type="term" value="C:cytoplasm"/>
    <property type="evidence" value="ECO:0007669"/>
    <property type="project" value="TreeGrafter"/>
</dbReference>
<evidence type="ECO:0000313" key="9">
    <source>
        <dbReference type="Proteomes" id="UP000824596"/>
    </source>
</evidence>
<feature type="domain" description="Ubiquitin-like protease family profile" evidence="7">
    <location>
        <begin position="450"/>
        <end position="680"/>
    </location>
</feature>
<dbReference type="SUPFAM" id="SSF54001">
    <property type="entry name" value="Cysteine proteinases"/>
    <property type="match status" value="1"/>
</dbReference>
<sequence>MVGGPQLLKTINGRSAGPVNTLNESHTAKRLRSGGPGPTQTAIASPYFPAPKQAALDLTGSSPLDDPFDLRSTSSSVKTISGPSQNVEEFRNAQLKPTCGSTRKRKSPAHVVSDIQSTSPAKRRSQRSDLTTPPIKTHKPQAPAETICDSEDELSFEPNNNRKRPNNFSGIRQPQRRANLRGDIQPAFSGIPRQHQARLPPHQQAMVIKSAACGKESYESDDQQRKQIILHPSGHFELVPMTANGERSALEWLHINVQTCHILQHAGGKSAYVVIHRSMVGSIKPKLYLEFTTSQGASYLASVLSSITYETKTPYELEVMVRRAMSNASLYAKPPSRLPVYTKSPQEAESNEIPWSMARSSRAANEDNGSRREKITDKMCGPSDNQPVVATEEEDVPSTSNHIQTRRTRRSSPAPVARQQSPDRWTSKNPDWRKNWHRSLVFPATGKNRATVDDDDILRLDEGEFLNDNLISFYLRYLQDRLEKEQPELLKKVYIFSTFFFEKLRSTRGKINYEGVKAWTTKFDLFSHDYVIVPVNEHAHWYLAIICNVPNALGGVPAQADVEVIDVSQDSPGLDVPGPSPKNSARPTQPTSTNPGCRTPSSGGSQKLDPRQPKIVTLDSLGSQHPPTCKALKDYLAEEAKDKKGVDLAVIPNGMKAREIPQQDNFCDCGVFVLGYVEEFLKDPDGVARKLLQKESLGWDMQAPSLLRDSIRALLFDLQQAQQLRLDKEKEEKRRSAAKKKAAKQEKPRSPQSPVTAPQASPKVSSPARDAKAPTAGKGACAEEIKSDSGAEAFFSAQSSPDEKPSKEGATLEKNKPPDDRMSEPKFVTTLPTTPDPTCSGAGSCLGGVAEEEPRRPSYYYDGIDPFGG</sequence>
<dbReference type="InterPro" id="IPR057501">
    <property type="entry name" value="DeUb_enz_PH"/>
</dbReference>
<feature type="region of interest" description="Disordered" evidence="6">
    <location>
        <begin position="334"/>
        <end position="430"/>
    </location>
</feature>
<keyword evidence="3 8" id="KW-0645">Protease</keyword>
<reference evidence="8" key="1">
    <citation type="submission" date="2021-09" db="EMBL/GenBank/DDBJ databases">
        <title>A high-quality genome of the endoparasitic fungus Hirsutella rhossiliensis with a comparison of Hirsutella genomes reveals transposable elements contributing to genome size variation.</title>
        <authorList>
            <person name="Lin R."/>
            <person name="Jiao Y."/>
            <person name="Sun X."/>
            <person name="Ling J."/>
            <person name="Xie B."/>
            <person name="Cheng X."/>
        </authorList>
    </citation>
    <scope>NUCLEOTIDE SEQUENCE</scope>
    <source>
        <strain evidence="8">HR02</strain>
    </source>
</reference>
<feature type="compositionally biased region" description="Basic and acidic residues" evidence="6">
    <location>
        <begin position="801"/>
        <end position="824"/>
    </location>
</feature>
<dbReference type="PANTHER" id="PTHR46896:SF3">
    <property type="entry name" value="FI06413P-RELATED"/>
    <property type="match status" value="1"/>
</dbReference>
<dbReference type="EMBL" id="JAIZPD010000003">
    <property type="protein sequence ID" value="KAH0965137.1"/>
    <property type="molecule type" value="Genomic_DNA"/>
</dbReference>
<dbReference type="InterPro" id="IPR038765">
    <property type="entry name" value="Papain-like_cys_pep_sf"/>
</dbReference>
<feature type="region of interest" description="Disordered" evidence="6">
    <location>
        <begin position="726"/>
        <end position="869"/>
    </location>
</feature>
<feature type="region of interest" description="Disordered" evidence="6">
    <location>
        <begin position="569"/>
        <end position="611"/>
    </location>
</feature>
<dbReference type="Proteomes" id="UP000824596">
    <property type="component" value="Unassembled WGS sequence"/>
</dbReference>
<dbReference type="OrthoDB" id="442460at2759"/>
<feature type="compositionally biased region" description="Polar residues" evidence="6">
    <location>
        <begin position="581"/>
        <end position="605"/>
    </location>
</feature>
<keyword evidence="5" id="KW-0378">Hydrolase</keyword>
<evidence type="ECO:0000256" key="5">
    <source>
        <dbReference type="ARBA" id="ARBA00022801"/>
    </source>
</evidence>